<dbReference type="EMBL" id="JAPVEA010000005">
    <property type="protein sequence ID" value="KAJ5454576.1"/>
    <property type="molecule type" value="Genomic_DNA"/>
</dbReference>
<dbReference type="RefSeq" id="XP_056767532.1">
    <property type="nucleotide sequence ID" value="XM_056908914.1"/>
</dbReference>
<gene>
    <name evidence="1" type="ORF">N7458_005532</name>
</gene>
<sequence length="78" mass="9163">MSYSREYLQEEWYDDVLPLDQTLRLLLKVEKYRLNISKAIEHPHTYKMCYKSCDVTLLEEGPETPVLMISIVILSGPD</sequence>
<reference evidence="1" key="1">
    <citation type="submission" date="2022-12" db="EMBL/GenBank/DDBJ databases">
        <authorList>
            <person name="Petersen C."/>
        </authorList>
    </citation>
    <scope>NUCLEOTIDE SEQUENCE</scope>
    <source>
        <strain evidence="1">IBT 16125</strain>
    </source>
</reference>
<dbReference type="AlphaFoldDB" id="A0AAD6C873"/>
<name>A0AAD6C873_9EURO</name>
<protein>
    <submittedName>
        <fullName evidence="1">Uncharacterized protein</fullName>
    </submittedName>
</protein>
<dbReference type="GeneID" id="81599157"/>
<accession>A0AAD6C873</accession>
<organism evidence="1 2">
    <name type="scientific">Penicillium daleae</name>
    <dbReference type="NCBI Taxonomy" id="63821"/>
    <lineage>
        <taxon>Eukaryota</taxon>
        <taxon>Fungi</taxon>
        <taxon>Dikarya</taxon>
        <taxon>Ascomycota</taxon>
        <taxon>Pezizomycotina</taxon>
        <taxon>Eurotiomycetes</taxon>
        <taxon>Eurotiomycetidae</taxon>
        <taxon>Eurotiales</taxon>
        <taxon>Aspergillaceae</taxon>
        <taxon>Penicillium</taxon>
    </lineage>
</organism>
<proteinExistence type="predicted"/>
<keyword evidence="2" id="KW-1185">Reference proteome</keyword>
<comment type="caution">
    <text evidence="1">The sequence shown here is derived from an EMBL/GenBank/DDBJ whole genome shotgun (WGS) entry which is preliminary data.</text>
</comment>
<evidence type="ECO:0000313" key="1">
    <source>
        <dbReference type="EMBL" id="KAJ5454576.1"/>
    </source>
</evidence>
<evidence type="ECO:0000313" key="2">
    <source>
        <dbReference type="Proteomes" id="UP001213681"/>
    </source>
</evidence>
<reference evidence="1" key="2">
    <citation type="journal article" date="2023" name="IMA Fungus">
        <title>Comparative genomic study of the Penicillium genus elucidates a diverse pangenome and 15 lateral gene transfer events.</title>
        <authorList>
            <person name="Petersen C."/>
            <person name="Sorensen T."/>
            <person name="Nielsen M.R."/>
            <person name="Sondergaard T.E."/>
            <person name="Sorensen J.L."/>
            <person name="Fitzpatrick D.A."/>
            <person name="Frisvad J.C."/>
            <person name="Nielsen K.L."/>
        </authorList>
    </citation>
    <scope>NUCLEOTIDE SEQUENCE</scope>
    <source>
        <strain evidence="1">IBT 16125</strain>
    </source>
</reference>
<dbReference type="Proteomes" id="UP001213681">
    <property type="component" value="Unassembled WGS sequence"/>
</dbReference>